<dbReference type="PANTHER" id="PTHR39428">
    <property type="entry name" value="F420H(2)-DEPENDENT QUINONE REDUCTASE RV1261C"/>
    <property type="match status" value="1"/>
</dbReference>
<dbReference type="NCBIfam" id="TIGR00026">
    <property type="entry name" value="hi_GC_TIGR00026"/>
    <property type="match status" value="1"/>
</dbReference>
<sequence>MSMPSDMRAFNRSVVENFRGNRGQITMDGMLRGADLVLLTTIGARSRRQRVVPLGYLTDGEDRVVLWASNMAASDHPAWYRNLVANPQVLIEQPTSEGIDRFTGTAHTASGMERTRLLGLLGDQYPHMAAHQQQTEREIPLVVVERDSRDG</sequence>
<reference evidence="3 4" key="1">
    <citation type="submission" date="2020-04" db="EMBL/GenBank/DDBJ databases">
        <title>MicrobeNet Type strains.</title>
        <authorList>
            <person name="Nicholson A.C."/>
        </authorList>
    </citation>
    <scope>NUCLEOTIDE SEQUENCE [LARGE SCALE GENOMIC DNA]</scope>
    <source>
        <strain evidence="3 4">JCM 12354</strain>
    </source>
</reference>
<name>A0A846Y122_9NOCA</name>
<gene>
    <name evidence="3" type="ORF">HGA08_12210</name>
</gene>
<proteinExistence type="inferred from homology"/>
<accession>A0A846Y122</accession>
<dbReference type="InterPro" id="IPR004378">
    <property type="entry name" value="F420H2_quin_Rdtase"/>
</dbReference>
<dbReference type="GO" id="GO:0016491">
    <property type="term" value="F:oxidoreductase activity"/>
    <property type="evidence" value="ECO:0007669"/>
    <property type="project" value="InterPro"/>
</dbReference>
<evidence type="ECO:0000313" key="4">
    <source>
        <dbReference type="Proteomes" id="UP000565711"/>
    </source>
</evidence>
<organism evidence="3 4">
    <name type="scientific">Nocardia vermiculata</name>
    <dbReference type="NCBI Taxonomy" id="257274"/>
    <lineage>
        <taxon>Bacteria</taxon>
        <taxon>Bacillati</taxon>
        <taxon>Actinomycetota</taxon>
        <taxon>Actinomycetes</taxon>
        <taxon>Mycobacteriales</taxon>
        <taxon>Nocardiaceae</taxon>
        <taxon>Nocardia</taxon>
    </lineage>
</organism>
<dbReference type="AlphaFoldDB" id="A0A846Y122"/>
<evidence type="ECO:0000256" key="2">
    <source>
        <dbReference type="ARBA" id="ARBA00049106"/>
    </source>
</evidence>
<dbReference type="SUPFAM" id="SSF50475">
    <property type="entry name" value="FMN-binding split barrel"/>
    <property type="match status" value="1"/>
</dbReference>
<comment type="caution">
    <text evidence="3">The sequence shown here is derived from an EMBL/GenBank/DDBJ whole genome shotgun (WGS) entry which is preliminary data.</text>
</comment>
<dbReference type="EMBL" id="JAAXOP010000005">
    <property type="protein sequence ID" value="NKY50978.1"/>
    <property type="molecule type" value="Genomic_DNA"/>
</dbReference>
<dbReference type="GO" id="GO:0070967">
    <property type="term" value="F:coenzyme F420 binding"/>
    <property type="evidence" value="ECO:0007669"/>
    <property type="project" value="TreeGrafter"/>
</dbReference>
<dbReference type="GO" id="GO:0005886">
    <property type="term" value="C:plasma membrane"/>
    <property type="evidence" value="ECO:0007669"/>
    <property type="project" value="TreeGrafter"/>
</dbReference>
<comment type="similarity">
    <text evidence="1">Belongs to the F420H(2)-dependent quinone reductase family.</text>
</comment>
<dbReference type="InterPro" id="IPR012349">
    <property type="entry name" value="Split_barrel_FMN-bd"/>
</dbReference>
<evidence type="ECO:0000313" key="3">
    <source>
        <dbReference type="EMBL" id="NKY50978.1"/>
    </source>
</evidence>
<evidence type="ECO:0000256" key="1">
    <source>
        <dbReference type="ARBA" id="ARBA00008710"/>
    </source>
</evidence>
<dbReference type="Pfam" id="PF04075">
    <property type="entry name" value="F420H2_quin_red"/>
    <property type="match status" value="1"/>
</dbReference>
<keyword evidence="4" id="KW-1185">Reference proteome</keyword>
<dbReference type="Gene3D" id="2.30.110.10">
    <property type="entry name" value="Electron Transport, Fmn-binding Protein, Chain A"/>
    <property type="match status" value="1"/>
</dbReference>
<comment type="catalytic activity">
    <reaction evidence="2">
        <text>oxidized coenzyme F420-(gamma-L-Glu)(n) + a quinol + H(+) = reduced coenzyme F420-(gamma-L-Glu)(n) + a quinone</text>
        <dbReference type="Rhea" id="RHEA:39663"/>
        <dbReference type="Rhea" id="RHEA-COMP:12939"/>
        <dbReference type="Rhea" id="RHEA-COMP:14378"/>
        <dbReference type="ChEBI" id="CHEBI:15378"/>
        <dbReference type="ChEBI" id="CHEBI:24646"/>
        <dbReference type="ChEBI" id="CHEBI:132124"/>
        <dbReference type="ChEBI" id="CHEBI:133980"/>
        <dbReference type="ChEBI" id="CHEBI:139511"/>
    </reaction>
</comment>
<dbReference type="Proteomes" id="UP000565711">
    <property type="component" value="Unassembled WGS sequence"/>
</dbReference>
<protein>
    <submittedName>
        <fullName evidence="3">Nitroreductase family deazaflavin-dependent oxidoreductase</fullName>
    </submittedName>
</protein>
<dbReference type="PANTHER" id="PTHR39428:SF1">
    <property type="entry name" value="F420H(2)-DEPENDENT QUINONE REDUCTASE RV1261C"/>
    <property type="match status" value="1"/>
</dbReference>